<dbReference type="Gene3D" id="3.30.70.920">
    <property type="match status" value="1"/>
</dbReference>
<evidence type="ECO:0000256" key="2">
    <source>
        <dbReference type="ARBA" id="ARBA00023125"/>
    </source>
</evidence>
<dbReference type="PROSITE" id="PS50956">
    <property type="entry name" value="HTH_ASNC_2"/>
    <property type="match status" value="1"/>
</dbReference>
<evidence type="ECO:0000313" key="5">
    <source>
        <dbReference type="EMBL" id="PSN94698.1"/>
    </source>
</evidence>
<dbReference type="GO" id="GO:0005829">
    <property type="term" value="C:cytosol"/>
    <property type="evidence" value="ECO:0007669"/>
    <property type="project" value="TreeGrafter"/>
</dbReference>
<proteinExistence type="predicted"/>
<dbReference type="SUPFAM" id="SSF54909">
    <property type="entry name" value="Dimeric alpha+beta barrel"/>
    <property type="match status" value="1"/>
</dbReference>
<accession>A0A2R6B887</accession>
<dbReference type="Pfam" id="PF13412">
    <property type="entry name" value="HTH_24"/>
    <property type="match status" value="1"/>
</dbReference>
<dbReference type="GO" id="GO:0043565">
    <property type="term" value="F:sequence-specific DNA binding"/>
    <property type="evidence" value="ECO:0007669"/>
    <property type="project" value="InterPro"/>
</dbReference>
<dbReference type="InterPro" id="IPR011008">
    <property type="entry name" value="Dimeric_a/b-barrel"/>
</dbReference>
<dbReference type="CDD" id="cd00090">
    <property type="entry name" value="HTH_ARSR"/>
    <property type="match status" value="1"/>
</dbReference>
<name>A0A2R6B887_9ARCH</name>
<reference evidence="5 6" key="1">
    <citation type="submission" date="2017-04" db="EMBL/GenBank/DDBJ databases">
        <title>Novel microbial lineages endemic to geothermal iron-oxide mats fill important gaps in the evolutionary history of Archaea.</title>
        <authorList>
            <person name="Jay Z.J."/>
            <person name="Beam J.P."/>
            <person name="Dlakic M."/>
            <person name="Rusch D.B."/>
            <person name="Kozubal M.A."/>
            <person name="Inskeep W.P."/>
        </authorList>
    </citation>
    <scope>NUCLEOTIDE SEQUENCE [LARGE SCALE GENOMIC DNA]</scope>
    <source>
        <strain evidence="5">ECH_B_2</strain>
    </source>
</reference>
<keyword evidence="3" id="KW-0804">Transcription</keyword>
<dbReference type="PROSITE" id="PS00519">
    <property type="entry name" value="HTH_ASNC_1"/>
    <property type="match status" value="1"/>
</dbReference>
<evidence type="ECO:0000259" key="4">
    <source>
        <dbReference type="PROSITE" id="PS50956"/>
    </source>
</evidence>
<dbReference type="SUPFAM" id="SSF46785">
    <property type="entry name" value="Winged helix' DNA-binding domain"/>
    <property type="match status" value="1"/>
</dbReference>
<organism evidence="5 6">
    <name type="scientific">Candidatus Marsarchaeota G2 archaeon ECH_B_2</name>
    <dbReference type="NCBI Taxonomy" id="1978160"/>
    <lineage>
        <taxon>Archaea</taxon>
        <taxon>Candidatus Marsarchaeota</taxon>
        <taxon>Candidatus Marsarchaeota group 2</taxon>
    </lineage>
</organism>
<dbReference type="InterPro" id="IPR011991">
    <property type="entry name" value="ArsR-like_HTH"/>
</dbReference>
<dbReference type="GO" id="GO:0043200">
    <property type="term" value="P:response to amino acid"/>
    <property type="evidence" value="ECO:0007669"/>
    <property type="project" value="TreeGrafter"/>
</dbReference>
<dbReference type="InterPro" id="IPR019888">
    <property type="entry name" value="Tscrpt_reg_AsnC-like"/>
</dbReference>
<dbReference type="Proteomes" id="UP000241284">
    <property type="component" value="Unassembled WGS sequence"/>
</dbReference>
<gene>
    <name evidence="5" type="ORF">B9Q06_08080</name>
</gene>
<dbReference type="SMART" id="SM00344">
    <property type="entry name" value="HTH_ASNC"/>
    <property type="match status" value="1"/>
</dbReference>
<dbReference type="EMBL" id="NEXH01000019">
    <property type="protein sequence ID" value="PSN94698.1"/>
    <property type="molecule type" value="Genomic_DNA"/>
</dbReference>
<dbReference type="InterPro" id="IPR000485">
    <property type="entry name" value="AsnC-type_HTH_dom"/>
</dbReference>
<comment type="caution">
    <text evidence="5">The sequence shown here is derived from an EMBL/GenBank/DDBJ whole genome shotgun (WGS) entry which is preliminary data.</text>
</comment>
<dbReference type="Pfam" id="PF01037">
    <property type="entry name" value="AsnC_trans_reg"/>
    <property type="match status" value="1"/>
</dbReference>
<dbReference type="PANTHER" id="PTHR30154">
    <property type="entry name" value="LEUCINE-RESPONSIVE REGULATORY PROTEIN"/>
    <property type="match status" value="1"/>
</dbReference>
<dbReference type="PRINTS" id="PR00033">
    <property type="entry name" value="HTHASNC"/>
</dbReference>
<evidence type="ECO:0000256" key="1">
    <source>
        <dbReference type="ARBA" id="ARBA00023015"/>
    </source>
</evidence>
<protein>
    <recommendedName>
        <fullName evidence="4">HTH asnC-type domain-containing protein</fullName>
    </recommendedName>
</protein>
<feature type="domain" description="HTH asnC-type" evidence="4">
    <location>
        <begin position="17"/>
        <end position="78"/>
    </location>
</feature>
<dbReference type="InterPro" id="IPR019887">
    <property type="entry name" value="Tscrpt_reg_AsnC/Lrp_C"/>
</dbReference>
<dbReference type="AlphaFoldDB" id="A0A2R6B887"/>
<dbReference type="InterPro" id="IPR036390">
    <property type="entry name" value="WH_DNA-bd_sf"/>
</dbReference>
<dbReference type="Gene3D" id="1.10.10.10">
    <property type="entry name" value="Winged helix-like DNA-binding domain superfamily/Winged helix DNA-binding domain"/>
    <property type="match status" value="1"/>
</dbReference>
<evidence type="ECO:0000313" key="6">
    <source>
        <dbReference type="Proteomes" id="UP000241284"/>
    </source>
</evidence>
<sequence>MLERGQQVEAKPNALSVDELDVQIIRSLQENARVSYRALSRKLGVSVTTISERVRRMIASGLIRGFTTIVNPEKLGSVYCVALYIKAAEGVEAKRVGDAVASIPGICYVYTTLGLYDIVAMGSAPTKQALSEMITKVNSLPEVGEVVPSMILDVVKEEPKHPVYLQTNA</sequence>
<keyword evidence="1" id="KW-0805">Transcription regulation</keyword>
<dbReference type="PANTHER" id="PTHR30154:SF34">
    <property type="entry name" value="TRANSCRIPTIONAL REGULATOR AZLB"/>
    <property type="match status" value="1"/>
</dbReference>
<keyword evidence="2" id="KW-0238">DNA-binding</keyword>
<dbReference type="InterPro" id="IPR036388">
    <property type="entry name" value="WH-like_DNA-bd_sf"/>
</dbReference>
<dbReference type="InterPro" id="IPR019885">
    <property type="entry name" value="Tscrpt_reg_HTH_AsnC-type_CS"/>
</dbReference>
<evidence type="ECO:0000256" key="3">
    <source>
        <dbReference type="ARBA" id="ARBA00023163"/>
    </source>
</evidence>